<dbReference type="AlphaFoldDB" id="A0A7C9CT03"/>
<dbReference type="InterPro" id="IPR014710">
    <property type="entry name" value="RmlC-like_jellyroll"/>
</dbReference>
<evidence type="ECO:0000313" key="11">
    <source>
        <dbReference type="EMBL" id="MBA4622845.1"/>
    </source>
</evidence>
<feature type="binding site" evidence="8">
    <location>
        <position position="51"/>
    </location>
    <ligand>
        <name>Mn(2+)</name>
        <dbReference type="ChEBI" id="CHEBI:29035"/>
    </ligand>
</feature>
<feature type="binding site" evidence="8">
    <location>
        <position position="49"/>
    </location>
    <ligand>
        <name>Mn(2+)</name>
        <dbReference type="ChEBI" id="CHEBI:29035"/>
    </ligand>
</feature>
<dbReference type="PANTHER" id="PTHR31238">
    <property type="entry name" value="GERMIN-LIKE PROTEIN SUBFAMILY 3 MEMBER 3"/>
    <property type="match status" value="1"/>
</dbReference>
<dbReference type="Gene3D" id="2.60.120.10">
    <property type="entry name" value="Jelly Rolls"/>
    <property type="match status" value="1"/>
</dbReference>
<dbReference type="InterPro" id="IPR006045">
    <property type="entry name" value="Cupin_1"/>
</dbReference>
<feature type="binding site" evidence="8">
    <location>
        <position position="55"/>
    </location>
    <ligand>
        <name>Mn(2+)</name>
        <dbReference type="ChEBI" id="CHEBI:29035"/>
    </ligand>
</feature>
<comment type="similarity">
    <text evidence="2 9">Belongs to the germin family.</text>
</comment>
<keyword evidence="3 9" id="KW-0052">Apoplast</keyword>
<dbReference type="SMART" id="SM00835">
    <property type="entry name" value="Cupin_1"/>
    <property type="match status" value="1"/>
</dbReference>
<sequence length="156" mass="16456">MHVGFAGNASNPFKLGLTSAIDATFPGLNGLDLAMGRLDIGAGGVVPLHSHRVSELSIVLEGTIISGFIGADNTPYYKKLNKWDTIIVPRNLLHFIVNVGDAPALVLASLNSANPGLQVFDTALFGNTLPSSIVEKITLIDEEQVKKLKGMFGGSN</sequence>
<evidence type="ECO:0000256" key="6">
    <source>
        <dbReference type="ARBA" id="ARBA00023211"/>
    </source>
</evidence>
<reference evidence="11" key="2">
    <citation type="submission" date="2020-07" db="EMBL/GenBank/DDBJ databases">
        <authorList>
            <person name="Vera ALvarez R."/>
            <person name="Arias-Moreno D.M."/>
            <person name="Jimenez-Jacinto V."/>
            <person name="Jimenez-Bremont J.F."/>
            <person name="Swaminathan K."/>
            <person name="Moose S.P."/>
            <person name="Guerrero-Gonzalez M.L."/>
            <person name="Marino-Ramirez L."/>
            <person name="Landsman D."/>
            <person name="Rodriguez-Kessler M."/>
            <person name="Delgado-Sanchez P."/>
        </authorList>
    </citation>
    <scope>NUCLEOTIDE SEQUENCE</scope>
    <source>
        <tissue evidence="11">Cladode</tissue>
    </source>
</reference>
<dbReference type="InterPro" id="IPR001929">
    <property type="entry name" value="Germin"/>
</dbReference>
<dbReference type="InterPro" id="IPR011051">
    <property type="entry name" value="RmlC_Cupin_sf"/>
</dbReference>
<keyword evidence="11" id="KW-0560">Oxidoreductase</keyword>
<keyword evidence="6 7" id="KW-0464">Manganese</keyword>
<dbReference type="GO" id="GO:0048046">
    <property type="term" value="C:apoplast"/>
    <property type="evidence" value="ECO:0007669"/>
    <property type="project" value="UniProtKB-SubCell"/>
</dbReference>
<dbReference type="GO" id="GO:0016491">
    <property type="term" value="F:oxidoreductase activity"/>
    <property type="evidence" value="ECO:0007669"/>
    <property type="project" value="UniProtKB-KW"/>
</dbReference>
<feature type="binding site" evidence="8">
    <location>
        <position position="94"/>
    </location>
    <ligand>
        <name>Mn(2+)</name>
        <dbReference type="ChEBI" id="CHEBI:29035"/>
    </ligand>
</feature>
<evidence type="ECO:0000256" key="4">
    <source>
        <dbReference type="ARBA" id="ARBA00022525"/>
    </source>
</evidence>
<keyword evidence="4 9" id="KW-0964">Secreted</keyword>
<feature type="binding site" evidence="7">
    <location>
        <position position="51"/>
    </location>
    <ligand>
        <name>oxalate</name>
        <dbReference type="ChEBI" id="CHEBI:30623"/>
    </ligand>
</feature>
<dbReference type="CDD" id="cd02241">
    <property type="entry name" value="cupin_OxOx"/>
    <property type="match status" value="1"/>
</dbReference>
<evidence type="ECO:0000259" key="10">
    <source>
        <dbReference type="SMART" id="SM00835"/>
    </source>
</evidence>
<dbReference type="Pfam" id="PF00190">
    <property type="entry name" value="Cupin_1"/>
    <property type="match status" value="1"/>
</dbReference>
<evidence type="ECO:0000256" key="5">
    <source>
        <dbReference type="ARBA" id="ARBA00022723"/>
    </source>
</evidence>
<comment type="subcellular location">
    <subcellularLocation>
        <location evidence="1 9">Secreted</location>
        <location evidence="1 9">Extracellular space</location>
        <location evidence="1 9">Apoplast</location>
    </subcellularLocation>
</comment>
<dbReference type="SUPFAM" id="SSF51182">
    <property type="entry name" value="RmlC-like cupins"/>
    <property type="match status" value="1"/>
</dbReference>
<proteinExistence type="inferred from homology"/>
<feature type="binding site" evidence="7">
    <location>
        <position position="55"/>
    </location>
    <ligand>
        <name>oxalate</name>
        <dbReference type="ChEBI" id="CHEBI:30623"/>
    </ligand>
</feature>
<feature type="domain" description="Cupin type-1" evidence="10">
    <location>
        <begin position="1"/>
        <end position="146"/>
    </location>
</feature>
<organism evidence="11">
    <name type="scientific">Opuntia streptacantha</name>
    <name type="common">Prickly pear cactus</name>
    <name type="synonym">Opuntia cardona</name>
    <dbReference type="NCBI Taxonomy" id="393608"/>
    <lineage>
        <taxon>Eukaryota</taxon>
        <taxon>Viridiplantae</taxon>
        <taxon>Streptophyta</taxon>
        <taxon>Embryophyta</taxon>
        <taxon>Tracheophyta</taxon>
        <taxon>Spermatophyta</taxon>
        <taxon>Magnoliopsida</taxon>
        <taxon>eudicotyledons</taxon>
        <taxon>Gunneridae</taxon>
        <taxon>Pentapetalae</taxon>
        <taxon>Caryophyllales</taxon>
        <taxon>Cactineae</taxon>
        <taxon>Cactaceae</taxon>
        <taxon>Opuntioideae</taxon>
        <taxon>Opuntia</taxon>
    </lineage>
</organism>
<dbReference type="GO" id="GO:0030145">
    <property type="term" value="F:manganese ion binding"/>
    <property type="evidence" value="ECO:0007669"/>
    <property type="project" value="UniProtKB-UniRule"/>
</dbReference>
<evidence type="ECO:0000256" key="1">
    <source>
        <dbReference type="ARBA" id="ARBA00004271"/>
    </source>
</evidence>
<name>A0A7C9CT03_OPUST</name>
<evidence type="ECO:0000256" key="7">
    <source>
        <dbReference type="PIRSR" id="PIRSR601929-1"/>
    </source>
</evidence>
<evidence type="ECO:0000256" key="9">
    <source>
        <dbReference type="RuleBase" id="RU366015"/>
    </source>
</evidence>
<keyword evidence="5 7" id="KW-0479">Metal-binding</keyword>
<evidence type="ECO:0000256" key="2">
    <source>
        <dbReference type="ARBA" id="ARBA00007456"/>
    </source>
</evidence>
<evidence type="ECO:0000256" key="8">
    <source>
        <dbReference type="PIRSR" id="PIRSR601929-2"/>
    </source>
</evidence>
<reference evidence="11" key="1">
    <citation type="journal article" date="2013" name="J. Plant Res.">
        <title>Effect of fungi and light on seed germination of three Opuntia species from semiarid lands of central Mexico.</title>
        <authorList>
            <person name="Delgado-Sanchez P."/>
            <person name="Jimenez-Bremont J.F."/>
            <person name="Guerrero-Gonzalez Mde L."/>
            <person name="Flores J."/>
        </authorList>
    </citation>
    <scope>NUCLEOTIDE SEQUENCE</scope>
    <source>
        <tissue evidence="11">Cladode</tissue>
    </source>
</reference>
<accession>A0A7C9CT03</accession>
<protein>
    <recommendedName>
        <fullName evidence="9">Germin-like protein</fullName>
    </recommendedName>
</protein>
<evidence type="ECO:0000256" key="3">
    <source>
        <dbReference type="ARBA" id="ARBA00022523"/>
    </source>
</evidence>
<dbReference type="EMBL" id="GISG01040665">
    <property type="protein sequence ID" value="MBA4622845.1"/>
    <property type="molecule type" value="Transcribed_RNA"/>
</dbReference>
<dbReference type="PRINTS" id="PR00325">
    <property type="entry name" value="GERMIN"/>
</dbReference>